<evidence type="ECO:0000256" key="4">
    <source>
        <dbReference type="ARBA" id="ARBA00023004"/>
    </source>
</evidence>
<keyword evidence="2 5" id="KW-0349">Heme</keyword>
<comment type="caution">
    <text evidence="6">The sequence shown here is derived from an EMBL/GenBank/DDBJ whole genome shotgun (WGS) entry which is preliminary data.</text>
</comment>
<dbReference type="Pfam" id="PF01152">
    <property type="entry name" value="Bac_globin"/>
    <property type="match status" value="1"/>
</dbReference>
<accession>A0A4Q7MD88</accession>
<proteinExistence type="predicted"/>
<feature type="binding site" description="distal binding residue" evidence="5">
    <location>
        <position position="46"/>
    </location>
    <ligand>
        <name>heme</name>
        <dbReference type="ChEBI" id="CHEBI:30413"/>
    </ligand>
    <ligandPart>
        <name>Fe</name>
        <dbReference type="ChEBI" id="CHEBI:18248"/>
    </ligandPart>
</feature>
<dbReference type="InterPro" id="IPR009050">
    <property type="entry name" value="Globin-like_sf"/>
</dbReference>
<organism evidence="6 7">
    <name type="scientific">Agromyces ramosus</name>
    <dbReference type="NCBI Taxonomy" id="33879"/>
    <lineage>
        <taxon>Bacteria</taxon>
        <taxon>Bacillati</taxon>
        <taxon>Actinomycetota</taxon>
        <taxon>Actinomycetes</taxon>
        <taxon>Micrococcales</taxon>
        <taxon>Microbacteriaceae</taxon>
        <taxon>Agromyces</taxon>
    </lineage>
</organism>
<name>A0A4Q7MD88_9MICO</name>
<dbReference type="SUPFAM" id="SSF46458">
    <property type="entry name" value="Globin-like"/>
    <property type="match status" value="1"/>
</dbReference>
<evidence type="ECO:0000256" key="5">
    <source>
        <dbReference type="PIRSR" id="PIRSR601486-1"/>
    </source>
</evidence>
<dbReference type="AlphaFoldDB" id="A0A4Q7MD88"/>
<dbReference type="GO" id="GO:0019825">
    <property type="term" value="F:oxygen binding"/>
    <property type="evidence" value="ECO:0007669"/>
    <property type="project" value="InterPro"/>
</dbReference>
<evidence type="ECO:0000256" key="1">
    <source>
        <dbReference type="ARBA" id="ARBA00022448"/>
    </source>
</evidence>
<keyword evidence="7" id="KW-1185">Reference proteome</keyword>
<dbReference type="InterPro" id="IPR012292">
    <property type="entry name" value="Globin/Proto"/>
</dbReference>
<dbReference type="GO" id="GO:0046872">
    <property type="term" value="F:metal ion binding"/>
    <property type="evidence" value="ECO:0007669"/>
    <property type="project" value="UniProtKB-KW"/>
</dbReference>
<evidence type="ECO:0000256" key="3">
    <source>
        <dbReference type="ARBA" id="ARBA00022723"/>
    </source>
</evidence>
<sequence>MTEIYEQIGGPDGMRTAVTVFYNRVTADEELGRWFDGVDLDRLKAHQRAFLAAAFGGPQLFSGRGLRDAHAGLEITDAAFDRIVATLLTSLADLGVPKDAVGAVGERLEGARRDIVTA</sequence>
<protein>
    <submittedName>
        <fullName evidence="6">Hemoglobin</fullName>
    </submittedName>
</protein>
<feature type="binding site" description="proximal binding residue" evidence="5">
    <location>
        <position position="70"/>
    </location>
    <ligand>
        <name>heme</name>
        <dbReference type="ChEBI" id="CHEBI:30413"/>
    </ligand>
    <ligandPart>
        <name>Fe</name>
        <dbReference type="ChEBI" id="CHEBI:18248"/>
    </ligandPart>
</feature>
<keyword evidence="4 5" id="KW-0408">Iron</keyword>
<dbReference type="Gene3D" id="1.10.490.10">
    <property type="entry name" value="Globins"/>
    <property type="match status" value="1"/>
</dbReference>
<dbReference type="GO" id="GO:0020037">
    <property type="term" value="F:heme binding"/>
    <property type="evidence" value="ECO:0007669"/>
    <property type="project" value="InterPro"/>
</dbReference>
<evidence type="ECO:0000256" key="2">
    <source>
        <dbReference type="ARBA" id="ARBA00022617"/>
    </source>
</evidence>
<dbReference type="Proteomes" id="UP000293289">
    <property type="component" value="Unassembled WGS sequence"/>
</dbReference>
<keyword evidence="1" id="KW-0813">Transport</keyword>
<dbReference type="CDD" id="cd00454">
    <property type="entry name" value="TrHb1_N"/>
    <property type="match status" value="1"/>
</dbReference>
<gene>
    <name evidence="6" type="ORF">EV187_2669</name>
</gene>
<evidence type="ECO:0000313" key="7">
    <source>
        <dbReference type="Proteomes" id="UP000293289"/>
    </source>
</evidence>
<keyword evidence="3 5" id="KW-0479">Metal-binding</keyword>
<dbReference type="RefSeq" id="WP_207221838.1">
    <property type="nucleotide sequence ID" value="NZ_SGWY01000003.1"/>
</dbReference>
<dbReference type="InterPro" id="IPR001486">
    <property type="entry name" value="Hemoglobin_trunc"/>
</dbReference>
<dbReference type="EMBL" id="SGWY01000003">
    <property type="protein sequence ID" value="RZS64289.1"/>
    <property type="molecule type" value="Genomic_DNA"/>
</dbReference>
<reference evidence="6 7" key="1">
    <citation type="submission" date="2019-02" db="EMBL/GenBank/DDBJ databases">
        <title>Genomic Encyclopedia of Type Strains, Phase IV (KMG-IV): sequencing the most valuable type-strain genomes for metagenomic binning, comparative biology and taxonomic classification.</title>
        <authorList>
            <person name="Goeker M."/>
        </authorList>
    </citation>
    <scope>NUCLEOTIDE SEQUENCE [LARGE SCALE GENOMIC DNA]</scope>
    <source>
        <strain evidence="6 7">DSM 43045</strain>
    </source>
</reference>
<evidence type="ECO:0000313" key="6">
    <source>
        <dbReference type="EMBL" id="RZS64289.1"/>
    </source>
</evidence>